<dbReference type="EMBL" id="MJIC01000014">
    <property type="protein sequence ID" value="OFI34061.1"/>
    <property type="molecule type" value="Genomic_DNA"/>
</dbReference>
<dbReference type="STRING" id="1856405.BFC17_21160"/>
<feature type="transmembrane region" description="Helical" evidence="5">
    <location>
        <begin position="236"/>
        <end position="253"/>
    </location>
</feature>
<keyword evidence="9" id="KW-1185">Reference proteome</keyword>
<keyword evidence="4 5" id="KW-0472">Membrane</keyword>
<dbReference type="GO" id="GO:0016874">
    <property type="term" value="F:ligase activity"/>
    <property type="evidence" value="ECO:0007669"/>
    <property type="project" value="UniProtKB-KW"/>
</dbReference>
<evidence type="ECO:0000256" key="2">
    <source>
        <dbReference type="ARBA" id="ARBA00022692"/>
    </source>
</evidence>
<dbReference type="AlphaFoldDB" id="A0A1E8FDR7"/>
<evidence type="ECO:0000313" key="8">
    <source>
        <dbReference type="EMBL" id="OFI34061.1"/>
    </source>
</evidence>
<name>A0A1E8FDR7_9ALTE</name>
<organism evidence="8 9">
    <name type="scientific">Alteromonas lipolytica</name>
    <dbReference type="NCBI Taxonomy" id="1856405"/>
    <lineage>
        <taxon>Bacteria</taxon>
        <taxon>Pseudomonadati</taxon>
        <taxon>Pseudomonadota</taxon>
        <taxon>Gammaproteobacteria</taxon>
        <taxon>Alteromonadales</taxon>
        <taxon>Alteromonadaceae</taxon>
        <taxon>Alteromonas/Salinimonas group</taxon>
        <taxon>Alteromonas</taxon>
    </lineage>
</organism>
<dbReference type="Proteomes" id="UP000176037">
    <property type="component" value="Unassembled WGS sequence"/>
</dbReference>
<evidence type="ECO:0000256" key="4">
    <source>
        <dbReference type="ARBA" id="ARBA00023136"/>
    </source>
</evidence>
<feature type="transmembrane region" description="Helical" evidence="5">
    <location>
        <begin position="333"/>
        <end position="359"/>
    </location>
</feature>
<feature type="transmembrane region" description="Helical" evidence="5">
    <location>
        <begin position="170"/>
        <end position="189"/>
    </location>
</feature>
<comment type="subcellular location">
    <subcellularLocation>
        <location evidence="1">Membrane</location>
        <topology evidence="1">Multi-pass membrane protein</topology>
    </subcellularLocation>
</comment>
<feature type="transmembrane region" description="Helical" evidence="5">
    <location>
        <begin position="395"/>
        <end position="415"/>
    </location>
</feature>
<evidence type="ECO:0000313" key="9">
    <source>
        <dbReference type="Proteomes" id="UP000176037"/>
    </source>
</evidence>
<dbReference type="OrthoDB" id="9772644at2"/>
<dbReference type="NCBIfam" id="TIGR03097">
    <property type="entry name" value="PEP_O_lig_1"/>
    <property type="match status" value="1"/>
</dbReference>
<sequence>MRDIALILIFPVLIYYAIKRPYIGLALWLWSSLVPLNLWAYGFSTSFRWNLIFALTTIVSYFFSKKEFRFKSEALFTLMLVFTLHVSLSSFTHMGSEIEVWREYEFFIKSIIFFVFICLIVNKPLHIEALLWACVMSIGARACIEGMKFVHSGGGHVVRSISTMFSDNNLGALASLMVIPMMIYLYTRYQHKLIKFGLGSFIFLNVMFIIGSDSRGGFLGLLVLGAYFFWKSQRKGIVLVLLIFFGLVVLQVADQNWMERMQTIENAGEDGSFMSRLIVWKLSLLLALKHPILGGGFNAVAYFPTWVVLVADFNTLSFIPSPNPSTLYVAHSIYFQVLGDTGFVGFTWYGLILLLTFIGLNKVRKNTQDEWAKTLVIYLQLSFVAFAVAGAALSAAYNSIFLLIVGLTIVLKRLYVNDNNFISNKDRKRASLTSTSR</sequence>
<evidence type="ECO:0000256" key="3">
    <source>
        <dbReference type="ARBA" id="ARBA00022989"/>
    </source>
</evidence>
<accession>A0A1E8FDR7</accession>
<feature type="transmembrane region" description="Helical" evidence="5">
    <location>
        <begin position="201"/>
        <end position="230"/>
    </location>
</feature>
<feature type="transmembrane region" description="Helical" evidence="5">
    <location>
        <begin position="106"/>
        <end position="122"/>
    </location>
</feature>
<dbReference type="Pfam" id="PF19358">
    <property type="entry name" value="DUF5935"/>
    <property type="match status" value="1"/>
</dbReference>
<dbReference type="InterPro" id="IPR045979">
    <property type="entry name" value="DUF5935"/>
</dbReference>
<gene>
    <name evidence="8" type="ORF">BFC17_21160</name>
</gene>
<comment type="caution">
    <text evidence="8">The sequence shown here is derived from an EMBL/GenBank/DDBJ whole genome shotgun (WGS) entry which is preliminary data.</text>
</comment>
<feature type="transmembrane region" description="Helical" evidence="5">
    <location>
        <begin position="75"/>
        <end position="94"/>
    </location>
</feature>
<dbReference type="Pfam" id="PF04932">
    <property type="entry name" value="Wzy_C"/>
    <property type="match status" value="1"/>
</dbReference>
<reference evidence="8 9" key="1">
    <citation type="submission" date="2016-09" db="EMBL/GenBank/DDBJ databases">
        <title>Alteromonas lipolytica, a new species isolated from sea water.</title>
        <authorList>
            <person name="Wu Y.-H."/>
            <person name="Cheng H."/>
            <person name="Xu X.-W."/>
        </authorList>
    </citation>
    <scope>NUCLEOTIDE SEQUENCE [LARGE SCALE GENOMIC DNA]</scope>
    <source>
        <strain evidence="8 9">JW12</strain>
    </source>
</reference>
<dbReference type="PANTHER" id="PTHR37422:SF13">
    <property type="entry name" value="LIPOPOLYSACCHARIDE BIOSYNTHESIS PROTEIN PA4999-RELATED"/>
    <property type="match status" value="1"/>
</dbReference>
<dbReference type="InterPro" id="IPR051533">
    <property type="entry name" value="WaaL-like"/>
</dbReference>
<feature type="transmembrane region" description="Helical" evidence="5">
    <location>
        <begin position="371"/>
        <end position="389"/>
    </location>
</feature>
<feature type="domain" description="O-antigen ligase-related" evidence="6">
    <location>
        <begin position="202"/>
        <end position="347"/>
    </location>
</feature>
<dbReference type="PANTHER" id="PTHR37422">
    <property type="entry name" value="TEICHURONIC ACID BIOSYNTHESIS PROTEIN TUAE"/>
    <property type="match status" value="1"/>
</dbReference>
<dbReference type="GO" id="GO:0016020">
    <property type="term" value="C:membrane"/>
    <property type="evidence" value="ECO:0007669"/>
    <property type="project" value="UniProtKB-SubCell"/>
</dbReference>
<dbReference type="RefSeq" id="WP_070176989.1">
    <property type="nucleotide sequence ID" value="NZ_BMJR01000003.1"/>
</dbReference>
<keyword evidence="2 5" id="KW-0812">Transmembrane</keyword>
<protein>
    <submittedName>
        <fullName evidence="8">Putative O-glycosylation ligase, exosortase A system-associated</fullName>
    </submittedName>
</protein>
<evidence type="ECO:0000256" key="1">
    <source>
        <dbReference type="ARBA" id="ARBA00004141"/>
    </source>
</evidence>
<dbReference type="InterPro" id="IPR017528">
    <property type="entry name" value="CHP03097O-antigen_lig-rel"/>
</dbReference>
<evidence type="ECO:0000259" key="6">
    <source>
        <dbReference type="Pfam" id="PF04932"/>
    </source>
</evidence>
<keyword evidence="8" id="KW-0436">Ligase</keyword>
<feature type="domain" description="DUF5935" evidence="7">
    <location>
        <begin position="1"/>
        <end position="187"/>
    </location>
</feature>
<dbReference type="InterPro" id="IPR007016">
    <property type="entry name" value="O-antigen_ligase-rel_domated"/>
</dbReference>
<proteinExistence type="predicted"/>
<evidence type="ECO:0000256" key="5">
    <source>
        <dbReference type="SAM" id="Phobius"/>
    </source>
</evidence>
<feature type="transmembrane region" description="Helical" evidence="5">
    <location>
        <begin position="38"/>
        <end position="63"/>
    </location>
</feature>
<keyword evidence="3 5" id="KW-1133">Transmembrane helix</keyword>
<evidence type="ECO:0000259" key="7">
    <source>
        <dbReference type="Pfam" id="PF19358"/>
    </source>
</evidence>